<accession>A0A381DJY3</accession>
<organism evidence="1 2">
    <name type="scientific">Campylobacter sputorum subsp. sputorum</name>
    <dbReference type="NCBI Taxonomy" id="32024"/>
    <lineage>
        <taxon>Bacteria</taxon>
        <taxon>Pseudomonadati</taxon>
        <taxon>Campylobacterota</taxon>
        <taxon>Epsilonproteobacteria</taxon>
        <taxon>Campylobacterales</taxon>
        <taxon>Campylobacteraceae</taxon>
        <taxon>Campylobacter</taxon>
    </lineage>
</organism>
<dbReference type="AlphaFoldDB" id="A0A381DJY3"/>
<gene>
    <name evidence="1" type="primary">rimI</name>
    <name evidence="1" type="ORF">NCTC12475_01228</name>
</gene>
<dbReference type="InterPro" id="IPR000182">
    <property type="entry name" value="GNAT_dom"/>
</dbReference>
<dbReference type="RefSeq" id="WP_089181794.1">
    <property type="nucleotide sequence ID" value="NZ_CP043427.1"/>
</dbReference>
<dbReference type="InterPro" id="IPR016181">
    <property type="entry name" value="Acyl_CoA_acyltransferase"/>
</dbReference>
<dbReference type="Gene3D" id="3.40.630.30">
    <property type="match status" value="1"/>
</dbReference>
<dbReference type="EMBL" id="UFVD01000001">
    <property type="protein sequence ID" value="SUX11014.1"/>
    <property type="molecule type" value="Genomic_DNA"/>
</dbReference>
<dbReference type="Pfam" id="PF00583">
    <property type="entry name" value="Acetyltransf_1"/>
    <property type="match status" value="1"/>
</dbReference>
<dbReference type="GO" id="GO:0008999">
    <property type="term" value="F:protein-N-terminal-alanine acetyltransferase activity"/>
    <property type="evidence" value="ECO:0007669"/>
    <property type="project" value="UniProtKB-EC"/>
</dbReference>
<dbReference type="GeneID" id="93089883"/>
<evidence type="ECO:0000313" key="1">
    <source>
        <dbReference type="EMBL" id="SUX11014.1"/>
    </source>
</evidence>
<dbReference type="InterPro" id="IPR050276">
    <property type="entry name" value="MshD_Acetyltransferase"/>
</dbReference>
<name>A0A381DJY3_9BACT</name>
<dbReference type="EC" id="2.3.1.267" evidence="1"/>
<dbReference type="OrthoDB" id="529907at2"/>
<sequence length="139" mass="15894">MNIKKANSKDINALLDIENEAFGGSGFELSRASFYYHIRKNFFYVAKDDSGQILGYILVFAYLKIPRIYSIAISKNARQKGVGTTLINFVLTKFSHLRLEVRKDNKNSIALYEKFGFVVEKILPSYYPDGCDGLFMIKK</sequence>
<dbReference type="CDD" id="cd04301">
    <property type="entry name" value="NAT_SF"/>
    <property type="match status" value="1"/>
</dbReference>
<reference evidence="1 2" key="1">
    <citation type="submission" date="2018-06" db="EMBL/GenBank/DDBJ databases">
        <authorList>
            <consortium name="Pathogen Informatics"/>
            <person name="Doyle S."/>
        </authorList>
    </citation>
    <scope>NUCLEOTIDE SEQUENCE [LARGE SCALE GENOMIC DNA]</scope>
    <source>
        <strain evidence="1 2">NCTC12475</strain>
    </source>
</reference>
<keyword evidence="2" id="KW-1185">Reference proteome</keyword>
<proteinExistence type="predicted"/>
<protein>
    <submittedName>
        <fullName evidence="1">Ribosomal-protein-alanine acetyltransferase</fullName>
        <ecNumber evidence="1">2.3.1.267</ecNumber>
    </submittedName>
</protein>
<keyword evidence="1" id="KW-0808">Transferase</keyword>
<dbReference type="STRING" id="32024.GCA_000788295_01328"/>
<dbReference type="PANTHER" id="PTHR43617">
    <property type="entry name" value="L-AMINO ACID N-ACETYLTRANSFERASE"/>
    <property type="match status" value="1"/>
</dbReference>
<evidence type="ECO:0000313" key="2">
    <source>
        <dbReference type="Proteomes" id="UP000254920"/>
    </source>
</evidence>
<keyword evidence="1" id="KW-0012">Acyltransferase</keyword>
<dbReference type="Proteomes" id="UP000254920">
    <property type="component" value="Unassembled WGS sequence"/>
</dbReference>
<dbReference type="PROSITE" id="PS51186">
    <property type="entry name" value="GNAT"/>
    <property type="match status" value="1"/>
</dbReference>
<dbReference type="SUPFAM" id="SSF55729">
    <property type="entry name" value="Acyl-CoA N-acyltransferases (Nat)"/>
    <property type="match status" value="1"/>
</dbReference>
<dbReference type="PANTHER" id="PTHR43617:SF33">
    <property type="entry name" value="SPORE COAT POLYSACCHARIDE BIOSYNTHESIS PROTEIN SPSD"/>
    <property type="match status" value="1"/>
</dbReference>